<proteinExistence type="predicted"/>
<name>A0A7W8JV10_9DEIO</name>
<comment type="caution">
    <text evidence="5">The sequence shown here is derived from an EMBL/GenBank/DDBJ whole genome shotgun (WGS) entry which is preliminary data.</text>
</comment>
<dbReference type="PROSITE" id="PS00678">
    <property type="entry name" value="WD_REPEATS_1"/>
    <property type="match status" value="1"/>
</dbReference>
<dbReference type="InterPro" id="IPR001680">
    <property type="entry name" value="WD40_rpt"/>
</dbReference>
<dbReference type="SUPFAM" id="SSF50998">
    <property type="entry name" value="Quinoprotein alcohol dehydrogenase-like"/>
    <property type="match status" value="1"/>
</dbReference>
<organism evidence="5 6">
    <name type="scientific">Deinococcus humi</name>
    <dbReference type="NCBI Taxonomy" id="662880"/>
    <lineage>
        <taxon>Bacteria</taxon>
        <taxon>Thermotogati</taxon>
        <taxon>Deinococcota</taxon>
        <taxon>Deinococci</taxon>
        <taxon>Deinococcales</taxon>
        <taxon>Deinococcaceae</taxon>
        <taxon>Deinococcus</taxon>
    </lineage>
</organism>
<feature type="signal peptide" evidence="4">
    <location>
        <begin position="1"/>
        <end position="18"/>
    </location>
</feature>
<dbReference type="InterPro" id="IPR019775">
    <property type="entry name" value="WD40_repeat_CS"/>
</dbReference>
<dbReference type="PROSITE" id="PS50082">
    <property type="entry name" value="WD_REPEATS_2"/>
    <property type="match status" value="1"/>
</dbReference>
<reference evidence="5 6" key="1">
    <citation type="submission" date="2020-08" db="EMBL/GenBank/DDBJ databases">
        <title>Genomic Encyclopedia of Type Strains, Phase IV (KMG-IV): sequencing the most valuable type-strain genomes for metagenomic binning, comparative biology and taxonomic classification.</title>
        <authorList>
            <person name="Goeker M."/>
        </authorList>
    </citation>
    <scope>NUCLEOTIDE SEQUENCE [LARGE SCALE GENOMIC DNA]</scope>
    <source>
        <strain evidence="5 6">DSM 27939</strain>
    </source>
</reference>
<dbReference type="InterPro" id="IPR011047">
    <property type="entry name" value="Quinoprotein_ADH-like_sf"/>
</dbReference>
<keyword evidence="1 3" id="KW-0853">WD repeat</keyword>
<evidence type="ECO:0000256" key="1">
    <source>
        <dbReference type="ARBA" id="ARBA00022574"/>
    </source>
</evidence>
<accession>A0A7W8JV10</accession>
<dbReference type="InterPro" id="IPR015943">
    <property type="entry name" value="WD40/YVTN_repeat-like_dom_sf"/>
</dbReference>
<keyword evidence="2" id="KW-0677">Repeat</keyword>
<dbReference type="InterPro" id="IPR050505">
    <property type="entry name" value="WDR55/POC1"/>
</dbReference>
<dbReference type="EMBL" id="JACHFL010000005">
    <property type="protein sequence ID" value="MBB5363460.1"/>
    <property type="molecule type" value="Genomic_DNA"/>
</dbReference>
<dbReference type="PANTHER" id="PTHR44019:SF8">
    <property type="entry name" value="POC1 CENTRIOLAR PROTEIN HOMOLOG"/>
    <property type="match status" value="1"/>
</dbReference>
<dbReference type="Pfam" id="PF00400">
    <property type="entry name" value="WD40"/>
    <property type="match status" value="1"/>
</dbReference>
<gene>
    <name evidence="5" type="ORF">HNQ08_002558</name>
</gene>
<keyword evidence="6" id="KW-1185">Reference proteome</keyword>
<sequence length="334" mass="34545">MPLPRLLLLALSLIPVLAAPGPPFVQPNAALLGFQGAALVVQRREGYELLPEVVWLDARSGEVRRSVRLEGAARGGYPPTLSPDGAVLALQHGSGVSLWRLADGQPWPFPPDPAGSPAIHSVAFDAAGHHMAVGRSPGYAQLWDLHTGRRLRSFVGHAAPVSALGLAGGRLLSAARDGTVRVWDTATGAALATERVSGNSNGRAVGAAVLTPDGGTYAALTTDGEVWLGRVGKRGLTRLDVDNGRDLALNAAGDLLAVSGHSERGLAVVDLRTGQIRARLPNGSAFGRGQRVAWAPWGDLLAEQIGNGQGATSSDVQVRPLALPAKLVGTGGRP</sequence>
<evidence type="ECO:0000256" key="3">
    <source>
        <dbReference type="PROSITE-ProRule" id="PRU00221"/>
    </source>
</evidence>
<dbReference type="RefSeq" id="WP_184132361.1">
    <property type="nucleotide sequence ID" value="NZ_JACHFL010000005.1"/>
</dbReference>
<feature type="chain" id="PRO_5031382495" evidence="4">
    <location>
        <begin position="19"/>
        <end position="334"/>
    </location>
</feature>
<dbReference type="PANTHER" id="PTHR44019">
    <property type="entry name" value="WD REPEAT-CONTAINING PROTEIN 55"/>
    <property type="match status" value="1"/>
</dbReference>
<dbReference type="SMART" id="SM00320">
    <property type="entry name" value="WD40"/>
    <property type="match status" value="2"/>
</dbReference>
<feature type="repeat" description="WD" evidence="3">
    <location>
        <begin position="154"/>
        <end position="193"/>
    </location>
</feature>
<protein>
    <submittedName>
        <fullName evidence="5">WD40 repeat protein</fullName>
    </submittedName>
</protein>
<keyword evidence="4" id="KW-0732">Signal</keyword>
<dbReference type="AlphaFoldDB" id="A0A7W8JV10"/>
<evidence type="ECO:0000313" key="5">
    <source>
        <dbReference type="EMBL" id="MBB5363460.1"/>
    </source>
</evidence>
<evidence type="ECO:0000256" key="4">
    <source>
        <dbReference type="SAM" id="SignalP"/>
    </source>
</evidence>
<dbReference type="PROSITE" id="PS50294">
    <property type="entry name" value="WD_REPEATS_REGION"/>
    <property type="match status" value="1"/>
</dbReference>
<evidence type="ECO:0000256" key="2">
    <source>
        <dbReference type="ARBA" id="ARBA00022737"/>
    </source>
</evidence>
<dbReference type="Gene3D" id="2.130.10.10">
    <property type="entry name" value="YVTN repeat-like/Quinoprotein amine dehydrogenase"/>
    <property type="match status" value="1"/>
</dbReference>
<evidence type="ECO:0000313" key="6">
    <source>
        <dbReference type="Proteomes" id="UP000552709"/>
    </source>
</evidence>
<dbReference type="Proteomes" id="UP000552709">
    <property type="component" value="Unassembled WGS sequence"/>
</dbReference>